<reference evidence="15 16" key="1">
    <citation type="submission" date="2017-11" db="EMBL/GenBank/DDBJ databases">
        <title>Genomic Encyclopedia of Archaeal and Bacterial Type Strains, Phase II (KMG-II): From Individual Species to Whole Genera.</title>
        <authorList>
            <person name="Goeker M."/>
        </authorList>
    </citation>
    <scope>NUCLEOTIDE SEQUENCE [LARGE SCALE GENOMIC DNA]</scope>
    <source>
        <strain evidence="15 16">DSM 29128</strain>
    </source>
</reference>
<keyword evidence="4" id="KW-1003">Cell membrane</keyword>
<evidence type="ECO:0000313" key="16">
    <source>
        <dbReference type="Proteomes" id="UP000228531"/>
    </source>
</evidence>
<dbReference type="GO" id="GO:0009055">
    <property type="term" value="F:electron transfer activity"/>
    <property type="evidence" value="ECO:0007669"/>
    <property type="project" value="InterPro"/>
</dbReference>
<dbReference type="GO" id="GO:0005886">
    <property type="term" value="C:plasma membrane"/>
    <property type="evidence" value="ECO:0007669"/>
    <property type="project" value="UniProtKB-SubCell"/>
</dbReference>
<evidence type="ECO:0000256" key="4">
    <source>
        <dbReference type="ARBA" id="ARBA00022475"/>
    </source>
</evidence>
<keyword evidence="7" id="KW-0479">Metal-binding</keyword>
<feature type="transmembrane region" description="Helical" evidence="13">
    <location>
        <begin position="100"/>
        <end position="127"/>
    </location>
</feature>
<dbReference type="PANTHER" id="PTHR30529">
    <property type="entry name" value="CYTOCHROME B561"/>
    <property type="match status" value="1"/>
</dbReference>
<evidence type="ECO:0000256" key="5">
    <source>
        <dbReference type="ARBA" id="ARBA00022617"/>
    </source>
</evidence>
<feature type="domain" description="Cytochrome b561 bacterial/Ni-hydrogenase" evidence="14">
    <location>
        <begin position="10"/>
        <end position="184"/>
    </location>
</feature>
<dbReference type="Pfam" id="PF01292">
    <property type="entry name" value="Ni_hydr_CYTB"/>
    <property type="match status" value="1"/>
</dbReference>
<evidence type="ECO:0000256" key="7">
    <source>
        <dbReference type="ARBA" id="ARBA00022723"/>
    </source>
</evidence>
<evidence type="ECO:0000256" key="6">
    <source>
        <dbReference type="ARBA" id="ARBA00022692"/>
    </source>
</evidence>
<evidence type="ECO:0000256" key="10">
    <source>
        <dbReference type="ARBA" id="ARBA00023004"/>
    </source>
</evidence>
<protein>
    <submittedName>
        <fullName evidence="15">Cytochrome b561</fullName>
    </submittedName>
</protein>
<keyword evidence="10" id="KW-0408">Iron</keyword>
<dbReference type="SUPFAM" id="SSF81342">
    <property type="entry name" value="Transmembrane di-heme cytochromes"/>
    <property type="match status" value="1"/>
</dbReference>
<evidence type="ECO:0000256" key="3">
    <source>
        <dbReference type="ARBA" id="ARBA00022448"/>
    </source>
</evidence>
<dbReference type="Proteomes" id="UP000228531">
    <property type="component" value="Unassembled WGS sequence"/>
</dbReference>
<keyword evidence="5" id="KW-0349">Heme</keyword>
<dbReference type="InterPro" id="IPR011577">
    <property type="entry name" value="Cyt_b561_bac/Ni-Hgenase"/>
</dbReference>
<evidence type="ECO:0000313" key="15">
    <source>
        <dbReference type="EMBL" id="PJI84438.1"/>
    </source>
</evidence>
<keyword evidence="16" id="KW-1185">Reference proteome</keyword>
<proteinExistence type="inferred from homology"/>
<dbReference type="GO" id="GO:0046872">
    <property type="term" value="F:metal ion binding"/>
    <property type="evidence" value="ECO:0007669"/>
    <property type="project" value="UniProtKB-KW"/>
</dbReference>
<keyword evidence="3" id="KW-0813">Transport</keyword>
<keyword evidence="9 13" id="KW-1133">Transmembrane helix</keyword>
<name>A0A2M8W0J1_9RHOB</name>
<dbReference type="InterPro" id="IPR052168">
    <property type="entry name" value="Cytochrome_b561_oxidase"/>
</dbReference>
<comment type="cofactor">
    <cofactor evidence="1">
        <name>heme b</name>
        <dbReference type="ChEBI" id="CHEBI:60344"/>
    </cofactor>
</comment>
<dbReference type="OrthoDB" id="7280471at2"/>
<keyword evidence="6 13" id="KW-0812">Transmembrane</keyword>
<comment type="caution">
    <text evidence="15">The sequence shown here is derived from an EMBL/GenBank/DDBJ whole genome shotgun (WGS) entry which is preliminary data.</text>
</comment>
<dbReference type="GO" id="GO:0020037">
    <property type="term" value="F:heme binding"/>
    <property type="evidence" value="ECO:0007669"/>
    <property type="project" value="TreeGrafter"/>
</dbReference>
<evidence type="ECO:0000256" key="11">
    <source>
        <dbReference type="ARBA" id="ARBA00023136"/>
    </source>
</evidence>
<comment type="subcellular location">
    <subcellularLocation>
        <location evidence="2">Cell membrane</location>
        <topology evidence="2">Multi-pass membrane protein</topology>
    </subcellularLocation>
</comment>
<evidence type="ECO:0000256" key="9">
    <source>
        <dbReference type="ARBA" id="ARBA00022989"/>
    </source>
</evidence>
<accession>A0A2M8W0J1</accession>
<evidence type="ECO:0000256" key="12">
    <source>
        <dbReference type="ARBA" id="ARBA00037975"/>
    </source>
</evidence>
<dbReference type="InterPro" id="IPR016174">
    <property type="entry name" value="Di-haem_cyt_TM"/>
</dbReference>
<comment type="similarity">
    <text evidence="12">Belongs to the cytochrome b561 family.</text>
</comment>
<gene>
    <name evidence="15" type="ORF">BC777_3497</name>
</gene>
<evidence type="ECO:0000259" key="14">
    <source>
        <dbReference type="Pfam" id="PF01292"/>
    </source>
</evidence>
<dbReference type="RefSeq" id="WP_100369440.1">
    <property type="nucleotide sequence ID" value="NZ_PGTY01000004.1"/>
</dbReference>
<evidence type="ECO:0000256" key="13">
    <source>
        <dbReference type="SAM" id="Phobius"/>
    </source>
</evidence>
<dbReference type="EMBL" id="PGTY01000004">
    <property type="protein sequence ID" value="PJI84438.1"/>
    <property type="molecule type" value="Genomic_DNA"/>
</dbReference>
<evidence type="ECO:0000256" key="8">
    <source>
        <dbReference type="ARBA" id="ARBA00022982"/>
    </source>
</evidence>
<dbReference type="GO" id="GO:0022904">
    <property type="term" value="P:respiratory electron transport chain"/>
    <property type="evidence" value="ECO:0007669"/>
    <property type="project" value="InterPro"/>
</dbReference>
<dbReference type="Gene3D" id="1.20.950.20">
    <property type="entry name" value="Transmembrane di-heme cytochromes, Chain C"/>
    <property type="match status" value="1"/>
</dbReference>
<evidence type="ECO:0000256" key="1">
    <source>
        <dbReference type="ARBA" id="ARBA00001970"/>
    </source>
</evidence>
<feature type="transmembrane region" description="Helical" evidence="13">
    <location>
        <begin position="12"/>
        <end position="30"/>
    </location>
</feature>
<dbReference type="AlphaFoldDB" id="A0A2M8W0J1"/>
<keyword evidence="8" id="KW-0249">Electron transport</keyword>
<sequence length="188" mass="21258">MPLQNTSDSYGAFTKLFHWIIVILFAWQYLSGNIMTEMQRGDVVASLTQNDYYNWHKSIGLVALAIAAFRLLNRYIGRLPGWAPTLSGGEKKVIHRLEQVLYLAMFVMPISGFIYVMAGGFGVLMFGEFRLPDPIGRSETLAFIGKWVHIVSGWVLAAAVAGHLFIVLRHQLFMKDGLLLRMLPARRK</sequence>
<dbReference type="PANTHER" id="PTHR30529:SF1">
    <property type="entry name" value="CYTOCHROME B561 HOMOLOG 2"/>
    <property type="match status" value="1"/>
</dbReference>
<feature type="transmembrane region" description="Helical" evidence="13">
    <location>
        <begin position="147"/>
        <end position="168"/>
    </location>
</feature>
<evidence type="ECO:0000256" key="2">
    <source>
        <dbReference type="ARBA" id="ARBA00004651"/>
    </source>
</evidence>
<organism evidence="15 16">
    <name type="scientific">Yoonia maricola</name>
    <dbReference type="NCBI Taxonomy" id="420999"/>
    <lineage>
        <taxon>Bacteria</taxon>
        <taxon>Pseudomonadati</taxon>
        <taxon>Pseudomonadota</taxon>
        <taxon>Alphaproteobacteria</taxon>
        <taxon>Rhodobacterales</taxon>
        <taxon>Paracoccaceae</taxon>
        <taxon>Yoonia</taxon>
    </lineage>
</organism>
<keyword evidence="11 13" id="KW-0472">Membrane</keyword>